<feature type="non-terminal residue" evidence="6">
    <location>
        <position position="102"/>
    </location>
</feature>
<name>A0ABM1C394_LIMPO</name>
<dbReference type="InterPro" id="IPR027417">
    <property type="entry name" value="P-loop_NTPase"/>
</dbReference>
<evidence type="ECO:0000256" key="3">
    <source>
        <dbReference type="ARBA" id="ARBA00022741"/>
    </source>
</evidence>
<reference evidence="6" key="1">
    <citation type="submission" date="2025-08" db="UniProtKB">
        <authorList>
            <consortium name="RefSeq"/>
        </authorList>
    </citation>
    <scope>IDENTIFICATION</scope>
    <source>
        <tissue evidence="6">Muscle</tissue>
    </source>
</reference>
<evidence type="ECO:0000313" key="5">
    <source>
        <dbReference type="Proteomes" id="UP000694941"/>
    </source>
</evidence>
<dbReference type="GeneID" id="106477373"/>
<dbReference type="PANTHER" id="PTHR11088:SF89">
    <property type="entry name" value="TRNA DIMETHYLALLYLTRANSFERASE"/>
    <property type="match status" value="1"/>
</dbReference>
<dbReference type="Pfam" id="PF01715">
    <property type="entry name" value="IPPT"/>
    <property type="match status" value="1"/>
</dbReference>
<evidence type="ECO:0000313" key="6">
    <source>
        <dbReference type="RefSeq" id="XP_013793403.1"/>
    </source>
</evidence>
<keyword evidence="3" id="KW-0547">Nucleotide-binding</keyword>
<feature type="non-terminal residue" evidence="6">
    <location>
        <position position="1"/>
    </location>
</feature>
<evidence type="ECO:0000256" key="4">
    <source>
        <dbReference type="ARBA" id="ARBA00022840"/>
    </source>
</evidence>
<sequence>EADYTQGIFQSIGFKEFHKYLILSPEERETAEGKKLLLEGLEAMKARTCRYSKKQMRWIQNRFLQSPGRQVPPLYSLDSTDPPRWQELVYDPAVNILEAVIQ</sequence>
<accession>A0ABM1C394</accession>
<evidence type="ECO:0000256" key="1">
    <source>
        <dbReference type="ARBA" id="ARBA00005842"/>
    </source>
</evidence>
<evidence type="ECO:0000256" key="2">
    <source>
        <dbReference type="ARBA" id="ARBA00022679"/>
    </source>
</evidence>
<keyword evidence="4" id="KW-0067">ATP-binding</keyword>
<keyword evidence="5" id="KW-1185">Reference proteome</keyword>
<proteinExistence type="inferred from homology"/>
<dbReference type="RefSeq" id="XP_013793403.1">
    <property type="nucleotide sequence ID" value="XM_013937949.1"/>
</dbReference>
<dbReference type="Proteomes" id="UP000694941">
    <property type="component" value="Unplaced"/>
</dbReference>
<comment type="similarity">
    <text evidence="1">Belongs to the IPP transferase family.</text>
</comment>
<dbReference type="Gene3D" id="3.40.50.300">
    <property type="entry name" value="P-loop containing nucleotide triphosphate hydrolases"/>
    <property type="match status" value="1"/>
</dbReference>
<keyword evidence="2" id="KW-0808">Transferase</keyword>
<protein>
    <submittedName>
        <fullName evidence="6">tRNA dimethylallyltransferase, mitochondrial-like</fullName>
    </submittedName>
</protein>
<dbReference type="InterPro" id="IPR039657">
    <property type="entry name" value="Dimethylallyltransferase"/>
</dbReference>
<gene>
    <name evidence="6" type="primary">LOC106477373</name>
</gene>
<organism evidence="5 6">
    <name type="scientific">Limulus polyphemus</name>
    <name type="common">Atlantic horseshoe crab</name>
    <dbReference type="NCBI Taxonomy" id="6850"/>
    <lineage>
        <taxon>Eukaryota</taxon>
        <taxon>Metazoa</taxon>
        <taxon>Ecdysozoa</taxon>
        <taxon>Arthropoda</taxon>
        <taxon>Chelicerata</taxon>
        <taxon>Merostomata</taxon>
        <taxon>Xiphosura</taxon>
        <taxon>Limulidae</taxon>
        <taxon>Limulus</taxon>
    </lineage>
</organism>
<dbReference type="PANTHER" id="PTHR11088">
    <property type="entry name" value="TRNA DIMETHYLALLYLTRANSFERASE"/>
    <property type="match status" value="1"/>
</dbReference>